<accession>A0A286EBR8</accession>
<sequence>MAQTKITITGLNNKADGDKLAEQTSGVVGVKFVNVNHEQGYAVVTHGDDFNVDNFKAAVAAAGFGA</sequence>
<dbReference type="RefSeq" id="WP_097114236.1">
    <property type="nucleotide sequence ID" value="NZ_CP083931.1"/>
</dbReference>
<dbReference type="InterPro" id="IPR036163">
    <property type="entry name" value="HMA_dom_sf"/>
</dbReference>
<dbReference type="Proteomes" id="UP000219669">
    <property type="component" value="Unassembled WGS sequence"/>
</dbReference>
<dbReference type="Gene3D" id="3.30.70.100">
    <property type="match status" value="1"/>
</dbReference>
<organism evidence="1 2">
    <name type="scientific">Alysiella filiformis DSM 16848</name>
    <dbReference type="NCBI Taxonomy" id="1120981"/>
    <lineage>
        <taxon>Bacteria</taxon>
        <taxon>Pseudomonadati</taxon>
        <taxon>Pseudomonadota</taxon>
        <taxon>Betaproteobacteria</taxon>
        <taxon>Neisseriales</taxon>
        <taxon>Neisseriaceae</taxon>
        <taxon>Alysiella</taxon>
    </lineage>
</organism>
<evidence type="ECO:0000313" key="1">
    <source>
        <dbReference type="EMBL" id="SOD68274.1"/>
    </source>
</evidence>
<evidence type="ECO:0000313" key="2">
    <source>
        <dbReference type="Proteomes" id="UP000219669"/>
    </source>
</evidence>
<dbReference type="EMBL" id="OCNF01000008">
    <property type="protein sequence ID" value="SOD68274.1"/>
    <property type="molecule type" value="Genomic_DNA"/>
</dbReference>
<protein>
    <recommendedName>
        <fullName evidence="3">HMA domain-containing protein</fullName>
    </recommendedName>
</protein>
<dbReference type="SUPFAM" id="SSF55008">
    <property type="entry name" value="HMA, heavy metal-associated domain"/>
    <property type="match status" value="1"/>
</dbReference>
<name>A0A286EBR8_9NEIS</name>
<gene>
    <name evidence="1" type="ORF">SAMN02746062_01181</name>
</gene>
<evidence type="ECO:0008006" key="3">
    <source>
        <dbReference type="Google" id="ProtNLM"/>
    </source>
</evidence>
<dbReference type="AlphaFoldDB" id="A0A286EBR8"/>
<keyword evidence="2" id="KW-1185">Reference proteome</keyword>
<reference evidence="1 2" key="1">
    <citation type="submission" date="2017-09" db="EMBL/GenBank/DDBJ databases">
        <authorList>
            <person name="Ehlers B."/>
            <person name="Leendertz F.H."/>
        </authorList>
    </citation>
    <scope>NUCLEOTIDE SEQUENCE [LARGE SCALE GENOMIC DNA]</scope>
    <source>
        <strain evidence="1 2">DSM 16848</strain>
    </source>
</reference>
<dbReference type="OrthoDB" id="8603311at2"/>
<proteinExistence type="predicted"/>
<dbReference type="GO" id="GO:0046872">
    <property type="term" value="F:metal ion binding"/>
    <property type="evidence" value="ECO:0007669"/>
    <property type="project" value="InterPro"/>
</dbReference>